<name>A0ABN8MP24_9CNID</name>
<accession>A0ABN8MP24</accession>
<proteinExistence type="predicted"/>
<dbReference type="Proteomes" id="UP001159405">
    <property type="component" value="Unassembled WGS sequence"/>
</dbReference>
<dbReference type="EMBL" id="CALNXK010000001">
    <property type="protein sequence ID" value="CAH3032699.1"/>
    <property type="molecule type" value="Genomic_DNA"/>
</dbReference>
<evidence type="ECO:0000256" key="1">
    <source>
        <dbReference type="SAM" id="MobiDB-lite"/>
    </source>
</evidence>
<evidence type="ECO:0000313" key="3">
    <source>
        <dbReference type="Proteomes" id="UP001159405"/>
    </source>
</evidence>
<organism evidence="2 3">
    <name type="scientific">Porites lobata</name>
    <dbReference type="NCBI Taxonomy" id="104759"/>
    <lineage>
        <taxon>Eukaryota</taxon>
        <taxon>Metazoa</taxon>
        <taxon>Cnidaria</taxon>
        <taxon>Anthozoa</taxon>
        <taxon>Hexacorallia</taxon>
        <taxon>Scleractinia</taxon>
        <taxon>Fungiina</taxon>
        <taxon>Poritidae</taxon>
        <taxon>Porites</taxon>
    </lineage>
</organism>
<keyword evidence="3" id="KW-1185">Reference proteome</keyword>
<gene>
    <name evidence="2" type="ORF">PLOB_00000215</name>
</gene>
<reference evidence="2 3" key="1">
    <citation type="submission" date="2022-05" db="EMBL/GenBank/DDBJ databases">
        <authorList>
            <consortium name="Genoscope - CEA"/>
            <person name="William W."/>
        </authorList>
    </citation>
    <scope>NUCLEOTIDE SEQUENCE [LARGE SCALE GENOMIC DNA]</scope>
</reference>
<sequence length="121" mass="13663">MSKLTPFIQDSVGSAMEQLSTKVKPKKKYKTDRKDLDGRSGKGITPMDVSGRAIDIHKQILKVAPRKSFVLPGHNYTRPGKPLESQLKYDPETGEILEIYEQPTGRTDAVSMQHDVDYCLW</sequence>
<comment type="caution">
    <text evidence="2">The sequence shown here is derived from an EMBL/GenBank/DDBJ whole genome shotgun (WGS) entry which is preliminary data.</text>
</comment>
<protein>
    <submittedName>
        <fullName evidence="2">Uncharacterized protein</fullName>
    </submittedName>
</protein>
<feature type="region of interest" description="Disordered" evidence="1">
    <location>
        <begin position="18"/>
        <end position="48"/>
    </location>
</feature>
<evidence type="ECO:0000313" key="2">
    <source>
        <dbReference type="EMBL" id="CAH3032699.1"/>
    </source>
</evidence>